<proteinExistence type="predicted"/>
<dbReference type="Proteomes" id="UP000005408">
    <property type="component" value="Unassembled WGS sequence"/>
</dbReference>
<accession>A0A8W8M4Q5</accession>
<reference evidence="1" key="1">
    <citation type="submission" date="2022-08" db="UniProtKB">
        <authorList>
            <consortium name="EnsemblMetazoa"/>
        </authorList>
    </citation>
    <scope>IDENTIFICATION</scope>
    <source>
        <strain evidence="1">05x7-T-G4-1.051#20</strain>
    </source>
</reference>
<protein>
    <submittedName>
        <fullName evidence="1">Uncharacterized protein</fullName>
    </submittedName>
</protein>
<dbReference type="EnsemblMetazoa" id="G31692.1">
    <property type="protein sequence ID" value="G31692.1:cds"/>
    <property type="gene ID" value="G31692"/>
</dbReference>
<keyword evidence="2" id="KW-1185">Reference proteome</keyword>
<evidence type="ECO:0000313" key="2">
    <source>
        <dbReference type="Proteomes" id="UP000005408"/>
    </source>
</evidence>
<organism evidence="1 2">
    <name type="scientific">Magallana gigas</name>
    <name type="common">Pacific oyster</name>
    <name type="synonym">Crassostrea gigas</name>
    <dbReference type="NCBI Taxonomy" id="29159"/>
    <lineage>
        <taxon>Eukaryota</taxon>
        <taxon>Metazoa</taxon>
        <taxon>Spiralia</taxon>
        <taxon>Lophotrochozoa</taxon>
        <taxon>Mollusca</taxon>
        <taxon>Bivalvia</taxon>
        <taxon>Autobranchia</taxon>
        <taxon>Pteriomorphia</taxon>
        <taxon>Ostreida</taxon>
        <taxon>Ostreoidea</taxon>
        <taxon>Ostreidae</taxon>
        <taxon>Magallana</taxon>
    </lineage>
</organism>
<dbReference type="AlphaFoldDB" id="A0A8W8M4Q5"/>
<sequence length="237" mass="27517">MYVTSKIAKEGRMKISSLVLPVFLAVLLKVISGYVEIIKTNDPKEFRVDSSDGHQYVGSRVTKNNRRNGIFTEVNDLKESDQKIPDGSDHKIIGKKIEIEKRQITIASQNHDEKDPNIRNCNDKTNDNRHCGGSYVMEPPLDHFEEDKFKLDRNANDGSDIGSYLRTKVRKRALRLSVNNGLWVLSNMLKNKNKMAMMRKPKVVKMKLRSSMLHHLFRRNIWRNTLPLRFWLIKVGR</sequence>
<evidence type="ECO:0000313" key="1">
    <source>
        <dbReference type="EnsemblMetazoa" id="G31692.1:cds"/>
    </source>
</evidence>
<name>A0A8W8M4Q5_MAGGI</name>